<reference evidence="9" key="2">
    <citation type="submission" date="2023-06" db="EMBL/GenBank/DDBJ databases">
        <authorList>
            <person name="Ma L."/>
            <person name="Liu K.-W."/>
            <person name="Li Z."/>
            <person name="Hsiao Y.-Y."/>
            <person name="Qi Y."/>
            <person name="Fu T."/>
            <person name="Tang G."/>
            <person name="Zhang D."/>
            <person name="Sun W.-H."/>
            <person name="Liu D.-K."/>
            <person name="Li Y."/>
            <person name="Chen G.-Z."/>
            <person name="Liu X.-D."/>
            <person name="Liao X.-Y."/>
            <person name="Jiang Y.-T."/>
            <person name="Yu X."/>
            <person name="Hao Y."/>
            <person name="Huang J."/>
            <person name="Zhao X.-W."/>
            <person name="Ke S."/>
            <person name="Chen Y.-Y."/>
            <person name="Wu W.-L."/>
            <person name="Hsu J.-L."/>
            <person name="Lin Y.-F."/>
            <person name="Huang M.-D."/>
            <person name="Li C.-Y."/>
            <person name="Huang L."/>
            <person name="Wang Z.-W."/>
            <person name="Zhao X."/>
            <person name="Zhong W.-Y."/>
            <person name="Peng D.-H."/>
            <person name="Ahmad S."/>
            <person name="Lan S."/>
            <person name="Zhang J.-S."/>
            <person name="Tsai W.-C."/>
            <person name="Van De Peer Y."/>
            <person name="Liu Z.-J."/>
        </authorList>
    </citation>
    <scope>NUCLEOTIDE SEQUENCE</scope>
    <source>
        <strain evidence="9">CP</strain>
        <tissue evidence="9">Leaves</tissue>
    </source>
</reference>
<reference evidence="9" key="1">
    <citation type="journal article" date="2023" name="Nat. Commun.">
        <title>Diploid and tetraploid genomes of Acorus and the evolution of monocots.</title>
        <authorList>
            <person name="Ma L."/>
            <person name="Liu K.W."/>
            <person name="Li Z."/>
            <person name="Hsiao Y.Y."/>
            <person name="Qi Y."/>
            <person name="Fu T."/>
            <person name="Tang G.D."/>
            <person name="Zhang D."/>
            <person name="Sun W.H."/>
            <person name="Liu D.K."/>
            <person name="Li Y."/>
            <person name="Chen G.Z."/>
            <person name="Liu X.D."/>
            <person name="Liao X.Y."/>
            <person name="Jiang Y.T."/>
            <person name="Yu X."/>
            <person name="Hao Y."/>
            <person name="Huang J."/>
            <person name="Zhao X.W."/>
            <person name="Ke S."/>
            <person name="Chen Y.Y."/>
            <person name="Wu W.L."/>
            <person name="Hsu J.L."/>
            <person name="Lin Y.F."/>
            <person name="Huang M.D."/>
            <person name="Li C.Y."/>
            <person name="Huang L."/>
            <person name="Wang Z.W."/>
            <person name="Zhao X."/>
            <person name="Zhong W.Y."/>
            <person name="Peng D.H."/>
            <person name="Ahmad S."/>
            <person name="Lan S."/>
            <person name="Zhang J.S."/>
            <person name="Tsai W.C."/>
            <person name="Van de Peer Y."/>
            <person name="Liu Z.J."/>
        </authorList>
    </citation>
    <scope>NUCLEOTIDE SEQUENCE</scope>
    <source>
        <strain evidence="9">CP</strain>
    </source>
</reference>
<organism evidence="9 10">
    <name type="scientific">Acorus calamus</name>
    <name type="common">Sweet flag</name>
    <dbReference type="NCBI Taxonomy" id="4465"/>
    <lineage>
        <taxon>Eukaryota</taxon>
        <taxon>Viridiplantae</taxon>
        <taxon>Streptophyta</taxon>
        <taxon>Embryophyta</taxon>
        <taxon>Tracheophyta</taxon>
        <taxon>Spermatophyta</taxon>
        <taxon>Magnoliopsida</taxon>
        <taxon>Liliopsida</taxon>
        <taxon>Acoraceae</taxon>
        <taxon>Acorus</taxon>
    </lineage>
</organism>
<dbReference type="GO" id="GO:0005886">
    <property type="term" value="C:plasma membrane"/>
    <property type="evidence" value="ECO:0007669"/>
    <property type="project" value="TreeGrafter"/>
</dbReference>
<feature type="transmembrane region" description="Helical" evidence="8">
    <location>
        <begin position="35"/>
        <end position="54"/>
    </location>
</feature>
<evidence type="ECO:0000256" key="5">
    <source>
        <dbReference type="ARBA" id="ARBA00022989"/>
    </source>
</evidence>
<keyword evidence="4 8" id="KW-0812">Transmembrane</keyword>
<accession>A0AAV9CDC7</accession>
<dbReference type="AlphaFoldDB" id="A0AAV9CDC7"/>
<dbReference type="InterPro" id="IPR003689">
    <property type="entry name" value="ZIP"/>
</dbReference>
<dbReference type="NCBIfam" id="TIGR00820">
    <property type="entry name" value="zip"/>
    <property type="match status" value="1"/>
</dbReference>
<dbReference type="Proteomes" id="UP001180020">
    <property type="component" value="Unassembled WGS sequence"/>
</dbReference>
<evidence type="ECO:0000256" key="2">
    <source>
        <dbReference type="ARBA" id="ARBA00006939"/>
    </source>
</evidence>
<evidence type="ECO:0000256" key="7">
    <source>
        <dbReference type="ARBA" id="ARBA00023136"/>
    </source>
</evidence>
<feature type="transmembrane region" description="Helical" evidence="8">
    <location>
        <begin position="66"/>
        <end position="87"/>
    </location>
</feature>
<keyword evidence="5 8" id="KW-1133">Transmembrane helix</keyword>
<evidence type="ECO:0000256" key="6">
    <source>
        <dbReference type="ARBA" id="ARBA00023065"/>
    </source>
</evidence>
<feature type="transmembrane region" description="Helical" evidence="8">
    <location>
        <begin position="315"/>
        <end position="334"/>
    </location>
</feature>
<evidence type="ECO:0000313" key="9">
    <source>
        <dbReference type="EMBL" id="KAK1286339.1"/>
    </source>
</evidence>
<dbReference type="PANTHER" id="PTHR11040:SF35">
    <property type="entry name" value="ZINC TRANSPORTER 5"/>
    <property type="match status" value="1"/>
</dbReference>
<evidence type="ECO:0000256" key="8">
    <source>
        <dbReference type="RuleBase" id="RU362088"/>
    </source>
</evidence>
<dbReference type="GO" id="GO:0005385">
    <property type="term" value="F:zinc ion transmembrane transporter activity"/>
    <property type="evidence" value="ECO:0007669"/>
    <property type="project" value="InterPro"/>
</dbReference>
<dbReference type="InterPro" id="IPR004698">
    <property type="entry name" value="Zn/Fe_permease_fun/pln"/>
</dbReference>
<comment type="subcellular location">
    <subcellularLocation>
        <location evidence="1 8">Membrane</location>
        <topology evidence="1 8">Multi-pass membrane protein</topology>
    </subcellularLocation>
</comment>
<evidence type="ECO:0000256" key="3">
    <source>
        <dbReference type="ARBA" id="ARBA00022448"/>
    </source>
</evidence>
<evidence type="ECO:0000313" key="10">
    <source>
        <dbReference type="Proteomes" id="UP001180020"/>
    </source>
</evidence>
<evidence type="ECO:0000256" key="4">
    <source>
        <dbReference type="ARBA" id="ARBA00022692"/>
    </source>
</evidence>
<proteinExistence type="inferred from homology"/>
<keyword evidence="7 8" id="KW-0472">Membrane</keyword>
<sequence>MFILLVHVCGAADDCSLESDQIRDHSQAALKLKSLAIFSLLISGAMGVVVPQLGRTCDALRPEGDLFIFVKAFAAGVILATGLIHILPEAFEHLTSSCLDAHPWHEFPVAGFVAMISAIVTLIMDTAATGYYTRLHANNTRSPRVAETDNTVFMPTLERSHVHGPEAANGSGDTGSTAELIRHRMLELGMLIHSVIIGVSLGVSQSPSTIKPLIAALSFHQFFEGIGLGGSIVQARFTTSTTAIMSSFFAFTTPAGITIGIVAASSYNENSPTALIIEGLLNAASAGVLIYMALVDFIAADFISPRMHGSIKLQLGCYVSLLLGAGLMSLLAIWS</sequence>
<protein>
    <submittedName>
        <fullName evidence="9">Zinc transporter 3</fullName>
    </submittedName>
</protein>
<comment type="similarity">
    <text evidence="2 8">Belongs to the ZIP transporter (TC 2.A.5) family.</text>
</comment>
<feature type="transmembrane region" description="Helical" evidence="8">
    <location>
        <begin position="107"/>
        <end position="132"/>
    </location>
</feature>
<evidence type="ECO:0000256" key="1">
    <source>
        <dbReference type="ARBA" id="ARBA00004141"/>
    </source>
</evidence>
<comment type="caution">
    <text evidence="9">The sequence shown here is derived from an EMBL/GenBank/DDBJ whole genome shotgun (WGS) entry which is preliminary data.</text>
</comment>
<feature type="transmembrane region" description="Helical" evidence="8">
    <location>
        <begin position="245"/>
        <end position="267"/>
    </location>
</feature>
<name>A0AAV9CDC7_ACOCL</name>
<keyword evidence="3 8" id="KW-0813">Transport</keyword>
<dbReference type="PANTHER" id="PTHR11040">
    <property type="entry name" value="ZINC/IRON TRANSPORTER"/>
    <property type="match status" value="1"/>
</dbReference>
<dbReference type="EMBL" id="JAUJYO010000020">
    <property type="protein sequence ID" value="KAK1286339.1"/>
    <property type="molecule type" value="Genomic_DNA"/>
</dbReference>
<dbReference type="Pfam" id="PF02535">
    <property type="entry name" value="Zip"/>
    <property type="match status" value="1"/>
</dbReference>
<gene>
    <name evidence="9" type="primary">ZIP3</name>
    <name evidence="9" type="ORF">QJS10_CPB20g01547</name>
</gene>
<comment type="caution">
    <text evidence="8">Lacks conserved residue(s) required for the propagation of feature annotation.</text>
</comment>
<keyword evidence="10" id="KW-1185">Reference proteome</keyword>
<feature type="transmembrane region" description="Helical" evidence="8">
    <location>
        <begin position="279"/>
        <end position="303"/>
    </location>
</feature>
<keyword evidence="6 8" id="KW-0406">Ion transport</keyword>